<name>A0ABW1X088_9ACTN</name>
<organism evidence="4 5">
    <name type="scientific">Luteococcus sanguinis</name>
    <dbReference type="NCBI Taxonomy" id="174038"/>
    <lineage>
        <taxon>Bacteria</taxon>
        <taxon>Bacillati</taxon>
        <taxon>Actinomycetota</taxon>
        <taxon>Actinomycetes</taxon>
        <taxon>Propionibacteriales</taxon>
        <taxon>Propionibacteriaceae</taxon>
        <taxon>Luteococcus</taxon>
    </lineage>
</organism>
<dbReference type="InterPro" id="IPR016047">
    <property type="entry name" value="M23ase_b-sheet_dom"/>
</dbReference>
<dbReference type="Proteomes" id="UP001596266">
    <property type="component" value="Unassembled WGS sequence"/>
</dbReference>
<dbReference type="InterPro" id="IPR011055">
    <property type="entry name" value="Dup_hybrid_motif"/>
</dbReference>
<dbReference type="InterPro" id="IPR050570">
    <property type="entry name" value="Cell_wall_metabolism_enzyme"/>
</dbReference>
<keyword evidence="2" id="KW-0732">Signal</keyword>
<dbReference type="Pfam" id="PF01551">
    <property type="entry name" value="Peptidase_M23"/>
    <property type="match status" value="1"/>
</dbReference>
<keyword evidence="1" id="KW-0175">Coiled coil</keyword>
<dbReference type="CDD" id="cd12797">
    <property type="entry name" value="M23_peptidase"/>
    <property type="match status" value="1"/>
</dbReference>
<evidence type="ECO:0000259" key="3">
    <source>
        <dbReference type="Pfam" id="PF01551"/>
    </source>
</evidence>
<feature type="chain" id="PRO_5045614554" evidence="2">
    <location>
        <begin position="45"/>
        <end position="499"/>
    </location>
</feature>
<protein>
    <submittedName>
        <fullName evidence="4">Peptidoglycan DD-metalloendopeptidase family protein</fullName>
    </submittedName>
</protein>
<dbReference type="Gene3D" id="2.70.70.10">
    <property type="entry name" value="Glucose Permease (Domain IIA)"/>
    <property type="match status" value="1"/>
</dbReference>
<feature type="coiled-coil region" evidence="1">
    <location>
        <begin position="278"/>
        <end position="330"/>
    </location>
</feature>
<dbReference type="PANTHER" id="PTHR21666">
    <property type="entry name" value="PEPTIDASE-RELATED"/>
    <property type="match status" value="1"/>
</dbReference>
<evidence type="ECO:0000256" key="2">
    <source>
        <dbReference type="SAM" id="SignalP"/>
    </source>
</evidence>
<feature type="domain" description="M23ase beta-sheet core" evidence="3">
    <location>
        <begin position="397"/>
        <end position="495"/>
    </location>
</feature>
<feature type="coiled-coil region" evidence="1">
    <location>
        <begin position="186"/>
        <end position="220"/>
    </location>
</feature>
<dbReference type="EMBL" id="JBHSUA010000008">
    <property type="protein sequence ID" value="MFC6395904.1"/>
    <property type="molecule type" value="Genomic_DNA"/>
</dbReference>
<evidence type="ECO:0000256" key="1">
    <source>
        <dbReference type="SAM" id="Coils"/>
    </source>
</evidence>
<accession>A0ABW1X088</accession>
<feature type="signal peptide" evidence="2">
    <location>
        <begin position="1"/>
        <end position="44"/>
    </location>
</feature>
<dbReference type="SUPFAM" id="SSF51261">
    <property type="entry name" value="Duplicated hybrid motif"/>
    <property type="match status" value="1"/>
</dbReference>
<comment type="caution">
    <text evidence="4">The sequence shown here is derived from an EMBL/GenBank/DDBJ whole genome shotgun (WGS) entry which is preliminary data.</text>
</comment>
<reference evidence="5" key="1">
    <citation type="journal article" date="2019" name="Int. J. Syst. Evol. Microbiol.">
        <title>The Global Catalogue of Microorganisms (GCM) 10K type strain sequencing project: providing services to taxonomists for standard genome sequencing and annotation.</title>
        <authorList>
            <consortium name="The Broad Institute Genomics Platform"/>
            <consortium name="The Broad Institute Genome Sequencing Center for Infectious Disease"/>
            <person name="Wu L."/>
            <person name="Ma J."/>
        </authorList>
    </citation>
    <scope>NUCLEOTIDE SEQUENCE [LARGE SCALE GENOMIC DNA]</scope>
    <source>
        <strain evidence="5">CGMCC 1.15277</strain>
    </source>
</reference>
<evidence type="ECO:0000313" key="4">
    <source>
        <dbReference type="EMBL" id="MFC6395904.1"/>
    </source>
</evidence>
<gene>
    <name evidence="4" type="ORF">ACFP57_02690</name>
</gene>
<dbReference type="PANTHER" id="PTHR21666:SF270">
    <property type="entry name" value="MUREIN HYDROLASE ACTIVATOR ENVC"/>
    <property type="match status" value="1"/>
</dbReference>
<sequence>MNTDVFPNGQLAHRRAAIRPLAHSAIAGLAAAALVLGVAPTANADALTDQQARLRQELAQSSANVHEFEDELDQASAELQQSKVALDGARAVLAQAQQVRAQAQAEDDRLAGEVAKARAALAEAQRKVAANQRALDAEVALIGASVRETHQQNTELLGLAAFTQAAGGTGDVNEHVQWSTTIFNSTQAQMDRLTELQLKLQDAQQAAEGAKQAVEARKQAAAAQLVRTRAAEAAADDAAASVGEMVAANEQASAAAVQKLDAEKSRQQALDADNKAVAKRIAQRIAAQKAAAERARKKAEAERRARAAAAAKVKAEAARLAREAAVAKARRAADATAKAQAASRAAARAATAASKVETTSASSTQAAASSYFNYPVNAPITSSYGQRFHPVLHYWKLHDGTDFGASCGAVMRAPRAGVVTEAYYNAGYGNRLMIDHGLVGGHYLTTGYNHAIRYVVSPGQHVSAGQVIGYVGTTGYSTGCHLHLMVWQDGSVVNPMNWF</sequence>
<dbReference type="RefSeq" id="WP_343886028.1">
    <property type="nucleotide sequence ID" value="NZ_BAAAKI010000012.1"/>
</dbReference>
<feature type="coiled-coil region" evidence="1">
    <location>
        <begin position="44"/>
        <end position="134"/>
    </location>
</feature>
<evidence type="ECO:0000313" key="5">
    <source>
        <dbReference type="Proteomes" id="UP001596266"/>
    </source>
</evidence>
<keyword evidence="5" id="KW-1185">Reference proteome</keyword>
<proteinExistence type="predicted"/>